<dbReference type="Gene3D" id="3.40.390.80">
    <property type="entry name" value="Peptidase M60, enhancin-like domain 2"/>
    <property type="match status" value="1"/>
</dbReference>
<dbReference type="Pfam" id="PF13402">
    <property type="entry name" value="Peptidase_M60"/>
    <property type="match status" value="1"/>
</dbReference>
<dbReference type="Gene3D" id="1.10.390.30">
    <property type="entry name" value="Peptidase M60, enhancin-like domain 3"/>
    <property type="match status" value="1"/>
</dbReference>
<dbReference type="InterPro" id="IPR029062">
    <property type="entry name" value="Class_I_gatase-like"/>
</dbReference>
<dbReference type="KEGG" id="pmrn:116942256"/>
<dbReference type="SMART" id="SM01276">
    <property type="entry name" value="M60-like"/>
    <property type="match status" value="1"/>
</dbReference>
<dbReference type="FunFam" id="3.40.390.80:FF:000001">
    <property type="entry name" value="TRPM8 channel-associated factor 1"/>
    <property type="match status" value="1"/>
</dbReference>
<dbReference type="InterPro" id="IPR051244">
    <property type="entry name" value="TCAF"/>
</dbReference>
<dbReference type="InterPro" id="IPR042279">
    <property type="entry name" value="Pep_M60_3"/>
</dbReference>
<dbReference type="AlphaFoldDB" id="A0AAJ7WU30"/>
<dbReference type="RefSeq" id="XP_032809842.1">
    <property type="nucleotide sequence ID" value="XM_032953951.1"/>
</dbReference>
<evidence type="ECO:0000256" key="1">
    <source>
        <dbReference type="ARBA" id="ARBA00009770"/>
    </source>
</evidence>
<reference evidence="5" key="1">
    <citation type="submission" date="2025-08" db="UniProtKB">
        <authorList>
            <consortium name="RefSeq"/>
        </authorList>
    </citation>
    <scope>IDENTIFICATION</scope>
    <source>
        <tissue evidence="5">Sperm</tissue>
    </source>
</reference>
<dbReference type="Proteomes" id="UP001318040">
    <property type="component" value="Chromosome 14"/>
</dbReference>
<dbReference type="PROSITE" id="PS51723">
    <property type="entry name" value="PEPTIDASE_M60"/>
    <property type="match status" value="1"/>
</dbReference>
<dbReference type="GO" id="GO:0005886">
    <property type="term" value="C:plasma membrane"/>
    <property type="evidence" value="ECO:0007669"/>
    <property type="project" value="TreeGrafter"/>
</dbReference>
<dbReference type="GO" id="GO:0090314">
    <property type="term" value="P:positive regulation of protein targeting to membrane"/>
    <property type="evidence" value="ECO:0007669"/>
    <property type="project" value="TreeGrafter"/>
</dbReference>
<name>A0AAJ7WU30_PETMA</name>
<dbReference type="Pfam" id="PF17291">
    <property type="entry name" value="M60-like_N"/>
    <property type="match status" value="1"/>
</dbReference>
<proteinExistence type="inferred from homology"/>
<accession>A0AAJ7WU30</accession>
<dbReference type="SUPFAM" id="SSF52317">
    <property type="entry name" value="Class I glutamine amidotransferase-like"/>
    <property type="match status" value="1"/>
</dbReference>
<dbReference type="PANTHER" id="PTHR15730">
    <property type="entry name" value="EXPERIMENTAL AUTOIMMUNE PROSTATITIS ANTIGEN 2-RELATED"/>
    <property type="match status" value="1"/>
</dbReference>
<sequence>MDIWDAYRELTAGISELDFDAEAQPSRLLLTLPHAFPVAVNSSDQVLIAASTLGSGRMVVLSHETYLSSPKFHHFLLNSIAWLSSSPASSHAGSIALSQSLRGSALSQLLLRQGLGVIDEPSDLSEEEEENNEVEVDEKRKETHGGISVLCTDAYAARDWGALERFVRRGGGLLVGGQAWYWTTVNGNPADPLDGFPGNRVMGAAGILVSRDTAEKGPVMVSDEVPEAAILYSYKPCYGADYEQIAAAIDCAEIALGTECPSQVVAHGSMAFPLLVDGEGRAVVGASRHGAGRVVVFGHETIAATRPSARPALASALAWLAGGDAPPPSTGLAMVGTVGIRAGSHLAGLKETLTNLGVPRVVEFDSFPRGARPPNLSVFCCPAYGPFAGLGRDGEEVEAIREFVAQGGGGLLVAGQAWWWSSSRPGMSAVDLYPGNRIINSMGLTITAVACGEGRLLLSGRPLQTVPALDCPRSTAPISLRLGLRDFACHLMKKSQLSGPRLTNLVSLLRRDLVPLLGSRDPAFRPLRAIVWDLLRGPLWPDLAAVGPERPVQAHNVVDGLLVTLLAALCNGGGGRGGRCGGHGRGGGEEFFSLGDIFPGRPLEPTYRGWQEVTIDVSSKEGLTWVSTGLYAPPAQRVLLDLPSLALGRGIQIQLGCHTDQLYDSKTMKRHPEVTRSMPVVRGEMDRGAMEVASSWGGLLYLLVPEGVSLGKIRVRVRGAARAPYFKLGETSLQHWQEFERHYPAPWSELACDSLILTVPSEAARGLADPERLMRLWDRMTGAIAYLAAEPHPSARPERIVVDEQISHGWMHAGYPIMVHRASIPKLLNEEEMRAEGMWGPLHELGHNRQRPAWNFPPHTTEATNNLFAVYVHEEVLGVARARAHPDLRPAERERRLRDHVDAGCPLAAWTVFTCLETYLQLQEAFGWDPFVRLFGDYQRAASTPSTMEAKMSEWAERFSRCVGHNLAPFFSAWGWCLRPGLEAKLATLDPWDDDPMVALAAHPNA</sequence>
<dbReference type="PANTHER" id="PTHR15730:SF5">
    <property type="entry name" value="SI:CH211-210B2.2-RELATED"/>
    <property type="match status" value="1"/>
</dbReference>
<organism evidence="4 5">
    <name type="scientific">Petromyzon marinus</name>
    <name type="common">Sea lamprey</name>
    <dbReference type="NCBI Taxonomy" id="7757"/>
    <lineage>
        <taxon>Eukaryota</taxon>
        <taxon>Metazoa</taxon>
        <taxon>Chordata</taxon>
        <taxon>Craniata</taxon>
        <taxon>Vertebrata</taxon>
        <taxon>Cyclostomata</taxon>
        <taxon>Hyperoartia</taxon>
        <taxon>Petromyzontiformes</taxon>
        <taxon>Petromyzontidae</taxon>
        <taxon>Petromyzon</taxon>
    </lineage>
</organism>
<keyword evidence="4" id="KW-1185">Reference proteome</keyword>
<feature type="domain" description="Peptidase M60" evidence="3">
    <location>
        <begin position="623"/>
        <end position="927"/>
    </location>
</feature>
<dbReference type="InterPro" id="IPR035423">
    <property type="entry name" value="M60-like_N"/>
</dbReference>
<gene>
    <name evidence="5" type="primary">LOC116942256</name>
</gene>
<evidence type="ECO:0000313" key="4">
    <source>
        <dbReference type="Proteomes" id="UP001318040"/>
    </source>
</evidence>
<feature type="region of interest" description="Disordered" evidence="2">
    <location>
        <begin position="120"/>
        <end position="140"/>
    </location>
</feature>
<evidence type="ECO:0000256" key="2">
    <source>
        <dbReference type="SAM" id="MobiDB-lite"/>
    </source>
</evidence>
<feature type="compositionally biased region" description="Acidic residues" evidence="2">
    <location>
        <begin position="120"/>
        <end position="136"/>
    </location>
</feature>
<dbReference type="GO" id="GO:0044325">
    <property type="term" value="F:transmembrane transporter binding"/>
    <property type="evidence" value="ECO:0007669"/>
    <property type="project" value="TreeGrafter"/>
</dbReference>
<comment type="similarity">
    <text evidence="1">Belongs to the TCAF family.</text>
</comment>
<evidence type="ECO:0000259" key="3">
    <source>
        <dbReference type="PROSITE" id="PS51723"/>
    </source>
</evidence>
<dbReference type="InterPro" id="IPR031161">
    <property type="entry name" value="Peptidase_M60_dom"/>
</dbReference>
<protein>
    <submittedName>
        <fullName evidence="5">TRPM8 channel-associated factor 2-like</fullName>
    </submittedName>
</protein>
<evidence type="ECO:0000313" key="5">
    <source>
        <dbReference type="RefSeq" id="XP_032809842.1"/>
    </source>
</evidence>